<keyword evidence="1 9" id="KW-0547">Nucleotide-binding</keyword>
<keyword evidence="5" id="KW-0413">Isomerase</keyword>
<sequence length="895" mass="107027">MGNNEFQIIKVSSSAGGGKTTALAKRYIDLLKIDPENLKRTLAITFTNKAANEMKERIMNILKEKGLKGDKDAEKLVEKIIDNFSDFSIKTIDSFTYSLIRAFSFELGINYETEVILDTEDYMRIAFEKMLEKVISDEFLKKIFNEYNKIYLTREEGKSIYYWERIYKTLCKMIKEMKDNKIKLIDEKEIKDIDEFSYVFHILIKVYEESIESVEREERVILINRFNDYIKRLYESEFSPPFIYYKIGNLFKHFLIDEFQDTSRIQWENLYPLIENAISEGGTFFYVGDPKQSIYQWRGGDPTLFEYASGMNFKMIENKLNKNYRSCERILRFVFDIFKMEEIRDIVKDIKLNLDIYKDVEQEILKDKIGKGYVVLRNVKEKERIDDFLIEDIKEIAKRWNYSDIAILTRKRDEANDIAKLLSSNSIPYVSKENLNIFENDIICEIVSFLKFLNTPTSNIDFFNFITGRCFEKISGLNKDIIIDEIIDSKYDYLYIIFKERFKDEWENFILPIFNKVGYISTYELVIEIFTNFRLYEHFKDETAFFEGFLEFVFNLEDKGYSFSMILDDMERGEYLVKQGEYQNAILISTVHNVKGLEFPVVILPYTTHNFNVDAISKEFFIGNEEKIFVKKFKNDNYEIIEEEYKKIARKKFEEELNILYVALTRAKEEMYIYYIKDKNDKLKISHYGLGELWNKIFNIYTEKKGEEDVIIGEPLFVGKKMEEELYTEIVRNNKYEELINSVVFKKSSIERDEEILGEAFHKLISMVKDFKKDEFLKNIDIVVSGMIQKYRKDYFRERLLFLSEKLLEWDEAIEILKKGGMVEKWGYDEEGLLRMDRIIFDNDFVIVIDFKTGKEKEDDLKQVERYKRFLKNVYYDKIVKGEIFYIMEKKRMEV</sequence>
<dbReference type="PROSITE" id="PS51198">
    <property type="entry name" value="UVRD_HELICASE_ATP_BIND"/>
    <property type="match status" value="1"/>
</dbReference>
<dbReference type="GO" id="GO:0005524">
    <property type="term" value="F:ATP binding"/>
    <property type="evidence" value="ECO:0007669"/>
    <property type="project" value="UniProtKB-UniRule"/>
</dbReference>
<evidence type="ECO:0000256" key="8">
    <source>
        <dbReference type="ARBA" id="ARBA00048988"/>
    </source>
</evidence>
<dbReference type="InterPro" id="IPR014017">
    <property type="entry name" value="DNA_helicase_UvrD-like_C"/>
</dbReference>
<protein>
    <recommendedName>
        <fullName evidence="7">DNA 3'-5' helicase</fullName>
        <ecNumber evidence="7">5.6.2.4</ecNumber>
    </recommendedName>
</protein>
<evidence type="ECO:0000256" key="1">
    <source>
        <dbReference type="ARBA" id="ARBA00022741"/>
    </source>
</evidence>
<keyword evidence="2 9" id="KW-0378">Hydrolase</keyword>
<feature type="domain" description="UvrD-like helicase ATP-binding" evidence="10">
    <location>
        <begin position="1"/>
        <end position="327"/>
    </location>
</feature>
<keyword evidence="3 9" id="KW-0347">Helicase</keyword>
<dbReference type="PANTHER" id="PTHR11070:SF2">
    <property type="entry name" value="ATP-DEPENDENT DNA HELICASE SRS2"/>
    <property type="match status" value="1"/>
</dbReference>
<dbReference type="EC" id="5.6.2.4" evidence="7"/>
<evidence type="ECO:0000256" key="3">
    <source>
        <dbReference type="ARBA" id="ARBA00022806"/>
    </source>
</evidence>
<feature type="domain" description="UvrD-like helicase C-terminal" evidence="11">
    <location>
        <begin position="341"/>
        <end position="596"/>
    </location>
</feature>
<evidence type="ECO:0000259" key="11">
    <source>
        <dbReference type="PROSITE" id="PS51217"/>
    </source>
</evidence>
<keyword evidence="4 9" id="KW-0067">ATP-binding</keyword>
<evidence type="ECO:0000256" key="7">
    <source>
        <dbReference type="ARBA" id="ARBA00034808"/>
    </source>
</evidence>
<dbReference type="GO" id="GO:0003677">
    <property type="term" value="F:DNA binding"/>
    <property type="evidence" value="ECO:0007669"/>
    <property type="project" value="InterPro"/>
</dbReference>
<name>A0A7C4UFQ4_UNCW3</name>
<dbReference type="GO" id="GO:0016787">
    <property type="term" value="F:hydrolase activity"/>
    <property type="evidence" value="ECO:0007669"/>
    <property type="project" value="UniProtKB-UniRule"/>
</dbReference>
<dbReference type="GO" id="GO:0043138">
    <property type="term" value="F:3'-5' DNA helicase activity"/>
    <property type="evidence" value="ECO:0007669"/>
    <property type="project" value="UniProtKB-EC"/>
</dbReference>
<dbReference type="InterPro" id="IPR000212">
    <property type="entry name" value="DNA_helicase_UvrD/REP"/>
</dbReference>
<accession>A0A7C4UFQ4</accession>
<reference evidence="12" key="1">
    <citation type="journal article" date="2020" name="mSystems">
        <title>Genome- and Community-Level Interaction Insights into Carbon Utilization and Element Cycling Functions of Hydrothermarchaeota in Hydrothermal Sediment.</title>
        <authorList>
            <person name="Zhou Z."/>
            <person name="Liu Y."/>
            <person name="Xu W."/>
            <person name="Pan J."/>
            <person name="Luo Z.H."/>
            <person name="Li M."/>
        </authorList>
    </citation>
    <scope>NUCLEOTIDE SEQUENCE [LARGE SCALE GENOMIC DNA]</scope>
    <source>
        <strain evidence="12">SpSt-780</strain>
    </source>
</reference>
<dbReference type="GO" id="GO:0033202">
    <property type="term" value="C:DNA helicase complex"/>
    <property type="evidence" value="ECO:0007669"/>
    <property type="project" value="TreeGrafter"/>
</dbReference>
<comment type="catalytic activity">
    <reaction evidence="8">
        <text>ATP + H2O = ADP + phosphate + H(+)</text>
        <dbReference type="Rhea" id="RHEA:13065"/>
        <dbReference type="ChEBI" id="CHEBI:15377"/>
        <dbReference type="ChEBI" id="CHEBI:15378"/>
        <dbReference type="ChEBI" id="CHEBI:30616"/>
        <dbReference type="ChEBI" id="CHEBI:43474"/>
        <dbReference type="ChEBI" id="CHEBI:456216"/>
        <dbReference type="EC" id="5.6.2.4"/>
    </reaction>
</comment>
<dbReference type="GO" id="GO:0005829">
    <property type="term" value="C:cytosol"/>
    <property type="evidence" value="ECO:0007669"/>
    <property type="project" value="TreeGrafter"/>
</dbReference>
<dbReference type="AlphaFoldDB" id="A0A7C4UFQ4"/>
<organism evidence="12">
    <name type="scientific">candidate division WOR-3 bacterium</name>
    <dbReference type="NCBI Taxonomy" id="2052148"/>
    <lineage>
        <taxon>Bacteria</taxon>
        <taxon>Bacteria division WOR-3</taxon>
    </lineage>
</organism>
<dbReference type="Pfam" id="PF13361">
    <property type="entry name" value="UvrD_C"/>
    <property type="match status" value="2"/>
</dbReference>
<evidence type="ECO:0000256" key="9">
    <source>
        <dbReference type="PROSITE-ProRule" id="PRU00560"/>
    </source>
</evidence>
<evidence type="ECO:0000313" key="12">
    <source>
        <dbReference type="EMBL" id="HGW91358.1"/>
    </source>
</evidence>
<dbReference type="Gene3D" id="1.10.486.10">
    <property type="entry name" value="PCRA, domain 4"/>
    <property type="match status" value="1"/>
</dbReference>
<evidence type="ECO:0000259" key="10">
    <source>
        <dbReference type="PROSITE" id="PS51198"/>
    </source>
</evidence>
<evidence type="ECO:0000256" key="2">
    <source>
        <dbReference type="ARBA" id="ARBA00022801"/>
    </source>
</evidence>
<gene>
    <name evidence="12" type="ORF">ENV67_02300</name>
</gene>
<dbReference type="GO" id="GO:0000725">
    <property type="term" value="P:recombinational repair"/>
    <property type="evidence" value="ECO:0007669"/>
    <property type="project" value="TreeGrafter"/>
</dbReference>
<comment type="catalytic activity">
    <reaction evidence="6">
        <text>Couples ATP hydrolysis with the unwinding of duplex DNA by translocating in the 3'-5' direction.</text>
        <dbReference type="EC" id="5.6.2.4"/>
    </reaction>
</comment>
<feature type="binding site" evidence="9">
    <location>
        <begin position="13"/>
        <end position="20"/>
    </location>
    <ligand>
        <name>ATP</name>
        <dbReference type="ChEBI" id="CHEBI:30616"/>
    </ligand>
</feature>
<evidence type="ECO:0000256" key="5">
    <source>
        <dbReference type="ARBA" id="ARBA00023235"/>
    </source>
</evidence>
<dbReference type="SUPFAM" id="SSF52540">
    <property type="entry name" value="P-loop containing nucleoside triphosphate hydrolases"/>
    <property type="match status" value="1"/>
</dbReference>
<evidence type="ECO:0000256" key="4">
    <source>
        <dbReference type="ARBA" id="ARBA00022840"/>
    </source>
</evidence>
<proteinExistence type="predicted"/>
<dbReference type="EMBL" id="DTHG01000028">
    <property type="protein sequence ID" value="HGW91358.1"/>
    <property type="molecule type" value="Genomic_DNA"/>
</dbReference>
<dbReference type="InterPro" id="IPR027417">
    <property type="entry name" value="P-loop_NTPase"/>
</dbReference>
<dbReference type="InterPro" id="IPR014016">
    <property type="entry name" value="UvrD-like_ATP-bd"/>
</dbReference>
<dbReference type="PANTHER" id="PTHR11070">
    <property type="entry name" value="UVRD / RECB / PCRA DNA HELICASE FAMILY MEMBER"/>
    <property type="match status" value="1"/>
</dbReference>
<dbReference type="Pfam" id="PF00580">
    <property type="entry name" value="UvrD-helicase"/>
    <property type="match status" value="1"/>
</dbReference>
<dbReference type="Gene3D" id="3.40.50.300">
    <property type="entry name" value="P-loop containing nucleotide triphosphate hydrolases"/>
    <property type="match status" value="4"/>
</dbReference>
<comment type="caution">
    <text evidence="12">The sequence shown here is derived from an EMBL/GenBank/DDBJ whole genome shotgun (WGS) entry which is preliminary data.</text>
</comment>
<dbReference type="PROSITE" id="PS51217">
    <property type="entry name" value="UVRD_HELICASE_CTER"/>
    <property type="match status" value="1"/>
</dbReference>
<evidence type="ECO:0000256" key="6">
    <source>
        <dbReference type="ARBA" id="ARBA00034617"/>
    </source>
</evidence>